<evidence type="ECO:0000256" key="14">
    <source>
        <dbReference type="ARBA" id="ARBA00045077"/>
    </source>
</evidence>
<feature type="domain" description="Auxiliary Activity family 9 catalytic" evidence="18">
    <location>
        <begin position="23"/>
        <end position="235"/>
    </location>
</feature>
<dbReference type="Pfam" id="PF03443">
    <property type="entry name" value="AA9"/>
    <property type="match status" value="1"/>
</dbReference>
<evidence type="ECO:0000256" key="12">
    <source>
        <dbReference type="ARBA" id="ARBA00023326"/>
    </source>
</evidence>
<comment type="subcellular location">
    <subcellularLocation>
        <location evidence="2">Secreted</location>
    </subcellularLocation>
</comment>
<dbReference type="EC" id="1.14.99.56" evidence="15"/>
<dbReference type="PANTHER" id="PTHR33353:SF10">
    <property type="entry name" value="ENDO-BETA-1,4-GLUCANASE D"/>
    <property type="match status" value="1"/>
</dbReference>
<dbReference type="PANTHER" id="PTHR33353">
    <property type="entry name" value="PUTATIVE (AFU_ORTHOLOGUE AFUA_1G12560)-RELATED"/>
    <property type="match status" value="1"/>
</dbReference>
<feature type="region of interest" description="Disordered" evidence="16">
    <location>
        <begin position="244"/>
        <end position="331"/>
    </location>
</feature>
<dbReference type="GO" id="GO:0030245">
    <property type="term" value="P:cellulose catabolic process"/>
    <property type="evidence" value="ECO:0007669"/>
    <property type="project" value="UniProtKB-KW"/>
</dbReference>
<proteinExistence type="inferred from homology"/>
<feature type="chain" id="PRO_5021861751" description="lytic cellulose monooxygenase (C4-dehydrogenating)" evidence="17">
    <location>
        <begin position="23"/>
        <end position="359"/>
    </location>
</feature>
<evidence type="ECO:0000256" key="3">
    <source>
        <dbReference type="ARBA" id="ARBA00022525"/>
    </source>
</evidence>
<keyword evidence="4" id="KW-0479">Metal-binding</keyword>
<evidence type="ECO:0000256" key="15">
    <source>
        <dbReference type="ARBA" id="ARBA00047174"/>
    </source>
</evidence>
<accession>A0A550BUR5</accession>
<comment type="similarity">
    <text evidence="13">Belongs to the polysaccharide monooxygenase AA9 family.</text>
</comment>
<dbReference type="Proteomes" id="UP000320762">
    <property type="component" value="Unassembled WGS sequence"/>
</dbReference>
<evidence type="ECO:0000256" key="11">
    <source>
        <dbReference type="ARBA" id="ARBA00023277"/>
    </source>
</evidence>
<evidence type="ECO:0000256" key="16">
    <source>
        <dbReference type="SAM" id="MobiDB-lite"/>
    </source>
</evidence>
<keyword evidence="7" id="KW-0560">Oxidoreductase</keyword>
<comment type="caution">
    <text evidence="19">The sequence shown here is derived from an EMBL/GenBank/DDBJ whole genome shotgun (WGS) entry which is preliminary data.</text>
</comment>
<comment type="cofactor">
    <cofactor evidence="1">
        <name>Cu(2+)</name>
        <dbReference type="ChEBI" id="CHEBI:29036"/>
    </cofactor>
</comment>
<dbReference type="InterPro" id="IPR049892">
    <property type="entry name" value="AA9"/>
</dbReference>
<evidence type="ECO:0000256" key="6">
    <source>
        <dbReference type="ARBA" id="ARBA00023001"/>
    </source>
</evidence>
<evidence type="ECO:0000259" key="18">
    <source>
        <dbReference type="Pfam" id="PF03443"/>
    </source>
</evidence>
<evidence type="ECO:0000256" key="9">
    <source>
        <dbReference type="ARBA" id="ARBA00023033"/>
    </source>
</evidence>
<evidence type="ECO:0000256" key="8">
    <source>
        <dbReference type="ARBA" id="ARBA00023008"/>
    </source>
</evidence>
<evidence type="ECO:0000313" key="20">
    <source>
        <dbReference type="Proteomes" id="UP000320762"/>
    </source>
</evidence>
<evidence type="ECO:0000256" key="7">
    <source>
        <dbReference type="ARBA" id="ARBA00023002"/>
    </source>
</evidence>
<dbReference type="GO" id="GO:0004497">
    <property type="term" value="F:monooxygenase activity"/>
    <property type="evidence" value="ECO:0007669"/>
    <property type="project" value="UniProtKB-KW"/>
</dbReference>
<dbReference type="Gene3D" id="2.70.50.70">
    <property type="match status" value="1"/>
</dbReference>
<feature type="compositionally biased region" description="Polar residues" evidence="16">
    <location>
        <begin position="304"/>
        <end position="329"/>
    </location>
</feature>
<reference evidence="19 20" key="1">
    <citation type="journal article" date="2019" name="New Phytol.">
        <title>Comparative genomics reveals unique wood-decay strategies and fruiting body development in the Schizophyllaceae.</title>
        <authorList>
            <person name="Almasi E."/>
            <person name="Sahu N."/>
            <person name="Krizsan K."/>
            <person name="Balint B."/>
            <person name="Kovacs G.M."/>
            <person name="Kiss B."/>
            <person name="Cseklye J."/>
            <person name="Drula E."/>
            <person name="Henrissat B."/>
            <person name="Nagy I."/>
            <person name="Chovatia M."/>
            <person name="Adam C."/>
            <person name="LaButti K."/>
            <person name="Lipzen A."/>
            <person name="Riley R."/>
            <person name="Grigoriev I.V."/>
            <person name="Nagy L.G."/>
        </authorList>
    </citation>
    <scope>NUCLEOTIDE SEQUENCE [LARGE SCALE GENOMIC DNA]</scope>
    <source>
        <strain evidence="19 20">NL-1724</strain>
    </source>
</reference>
<keyword evidence="11" id="KW-0119">Carbohydrate metabolism</keyword>
<evidence type="ECO:0000256" key="17">
    <source>
        <dbReference type="SAM" id="SignalP"/>
    </source>
</evidence>
<evidence type="ECO:0000256" key="5">
    <source>
        <dbReference type="ARBA" id="ARBA00022729"/>
    </source>
</evidence>
<dbReference type="STRING" id="97359.A0A550BUR5"/>
<dbReference type="GO" id="GO:0046872">
    <property type="term" value="F:metal ion binding"/>
    <property type="evidence" value="ECO:0007669"/>
    <property type="project" value="UniProtKB-KW"/>
</dbReference>
<evidence type="ECO:0000256" key="1">
    <source>
        <dbReference type="ARBA" id="ARBA00001973"/>
    </source>
</evidence>
<evidence type="ECO:0000256" key="2">
    <source>
        <dbReference type="ARBA" id="ARBA00004613"/>
    </source>
</evidence>
<dbReference type="AlphaFoldDB" id="A0A550BUR5"/>
<evidence type="ECO:0000256" key="4">
    <source>
        <dbReference type="ARBA" id="ARBA00022723"/>
    </source>
</evidence>
<protein>
    <recommendedName>
        <fullName evidence="15">lytic cellulose monooxygenase (C4-dehydrogenating)</fullName>
        <ecNumber evidence="15">1.14.99.56</ecNumber>
    </recommendedName>
</protein>
<dbReference type="GO" id="GO:0005576">
    <property type="term" value="C:extracellular region"/>
    <property type="evidence" value="ECO:0007669"/>
    <property type="project" value="UniProtKB-SubCell"/>
</dbReference>
<dbReference type="GO" id="GO:0016787">
    <property type="term" value="F:hydrolase activity"/>
    <property type="evidence" value="ECO:0007669"/>
    <property type="project" value="UniProtKB-KW"/>
</dbReference>
<organism evidence="19 20">
    <name type="scientific">Schizophyllum amplum</name>
    <dbReference type="NCBI Taxonomy" id="97359"/>
    <lineage>
        <taxon>Eukaryota</taxon>
        <taxon>Fungi</taxon>
        <taxon>Dikarya</taxon>
        <taxon>Basidiomycota</taxon>
        <taxon>Agaricomycotina</taxon>
        <taxon>Agaricomycetes</taxon>
        <taxon>Agaricomycetidae</taxon>
        <taxon>Agaricales</taxon>
        <taxon>Schizophyllaceae</taxon>
        <taxon>Schizophyllum</taxon>
    </lineage>
</organism>
<name>A0A550BUR5_9AGAR</name>
<dbReference type="CDD" id="cd21175">
    <property type="entry name" value="LPMO_AA9"/>
    <property type="match status" value="1"/>
</dbReference>
<keyword evidence="5 17" id="KW-0732">Signal</keyword>
<feature type="compositionally biased region" description="Low complexity" evidence="16">
    <location>
        <begin position="247"/>
        <end position="266"/>
    </location>
</feature>
<keyword evidence="3" id="KW-0964">Secreted</keyword>
<keyword evidence="9" id="KW-0503">Monooxygenase</keyword>
<keyword evidence="8" id="KW-0186">Copper</keyword>
<sequence>MKSTTTTTTLFSLLALVPLVAAHGYVASVKIDGTKYDGPYVGEDGAYPIRPISTIDPMKGADYADLSCGTNSYAVSGDEDKVYAQAQPGSDIEVSWMGGGGHQAWPHNVGPMLTYLARCDDDDCMNFDSKDAEWFKIDEVAMKKDGSEWEQADLMQEEPAKVTLPSNLAAGSYLLRHEIIALHIASDEGGAEFYAGCVQMKVGGSGTGAPSDSDLVKFPGAYSDEDPGILVNAFSLGKNDYQFPGPDVSDLSGSSSGSSSSGSSSGNDDDGDDDNSSSASSSGAHGSKTSSGAPEATGGYDSGYTKNNSCSLKKRSSGNVKRSNMTGEDTASIEYAKAKRGHPRVYSRIMRGLDWRSVF</sequence>
<keyword evidence="20" id="KW-1185">Reference proteome</keyword>
<evidence type="ECO:0000256" key="10">
    <source>
        <dbReference type="ARBA" id="ARBA00023157"/>
    </source>
</evidence>
<keyword evidence="19" id="KW-0378">Hydrolase</keyword>
<feature type="signal peptide" evidence="17">
    <location>
        <begin position="1"/>
        <end position="22"/>
    </location>
</feature>
<gene>
    <name evidence="19" type="ORF">BD626DRAFT_575908</name>
</gene>
<feature type="compositionally biased region" description="Low complexity" evidence="16">
    <location>
        <begin position="276"/>
        <end position="292"/>
    </location>
</feature>
<evidence type="ECO:0000313" key="19">
    <source>
        <dbReference type="EMBL" id="TRM56285.1"/>
    </source>
</evidence>
<keyword evidence="10" id="KW-1015">Disulfide bond</keyword>
<keyword evidence="6" id="KW-0136">Cellulose degradation</keyword>
<dbReference type="InterPro" id="IPR005103">
    <property type="entry name" value="AA9_LPMO"/>
</dbReference>
<evidence type="ECO:0000256" key="13">
    <source>
        <dbReference type="ARBA" id="ARBA00044502"/>
    </source>
</evidence>
<keyword evidence="12" id="KW-0624">Polysaccharide degradation</keyword>
<dbReference type="OrthoDB" id="4849160at2759"/>
<dbReference type="EMBL" id="VDMD01000075">
    <property type="protein sequence ID" value="TRM56285.1"/>
    <property type="molecule type" value="Genomic_DNA"/>
</dbReference>
<comment type="catalytic activity">
    <reaction evidence="14">
        <text>[(1-&gt;4)-beta-D-glucosyl]n+m + reduced acceptor + O2 = 4-dehydro-beta-D-glucosyl-[(1-&gt;4)-beta-D-glucosyl]n-1 + [(1-&gt;4)-beta-D-glucosyl]m + acceptor + H2O.</text>
        <dbReference type="EC" id="1.14.99.56"/>
    </reaction>
</comment>